<evidence type="ECO:0000256" key="6">
    <source>
        <dbReference type="PROSITE-ProRule" id="PRU01016"/>
    </source>
</evidence>
<keyword evidence="2 6" id="KW-0489">Methyltransferase</keyword>
<dbReference type="AlphaFoldDB" id="A0A6G4XA69"/>
<dbReference type="GO" id="GO:0044027">
    <property type="term" value="P:negative regulation of gene expression via chromosomal CpG island methylation"/>
    <property type="evidence" value="ECO:0007669"/>
    <property type="project" value="TreeGrafter"/>
</dbReference>
<dbReference type="EMBL" id="JAAKZZ010000875">
    <property type="protein sequence ID" value="NGO73737.1"/>
    <property type="molecule type" value="Genomic_DNA"/>
</dbReference>
<dbReference type="GO" id="GO:0003677">
    <property type="term" value="F:DNA binding"/>
    <property type="evidence" value="ECO:0007669"/>
    <property type="project" value="TreeGrafter"/>
</dbReference>
<dbReference type="GO" id="GO:0003886">
    <property type="term" value="F:DNA (cytosine-5-)-methyltransferase activity"/>
    <property type="evidence" value="ECO:0007669"/>
    <property type="project" value="UniProtKB-EC"/>
</dbReference>
<sequence length="356" mass="38397">MENHSSSETFAVLDLFAGPGGWSEGLTRLGLRDVGIEIDAAACATRAAAGHATIRADVTTCPTAPFAGRTVGQVHSPVCTPYSGAGKGLGLDDLEHVHQAVHDLAQGRDTRTHHAASCADPASILAAEPMRWLYDLRPRWVAMEQVPQVLPLWRQYAQVLRGWGYSTWTGVLNAADYGTPQTRKRAILIASRTRPVTAPAPTHTEHPRGADLFGESLPGWVSMAGALGWDTGVQVVTRGDRKTSGGNVFCADRPSWALTEKTRSWVLRHNSQKNATIRPLSAPAGTLFFGHHLNEVVWTDGQDKRSITESEAAVLQTFPADYPWQGARTKRFEQIGNAVPPLLAAHIIATTAGLPT</sequence>
<evidence type="ECO:0000256" key="2">
    <source>
        <dbReference type="ARBA" id="ARBA00022603"/>
    </source>
</evidence>
<dbReference type="PROSITE" id="PS51679">
    <property type="entry name" value="SAM_MT_C5"/>
    <property type="match status" value="1"/>
</dbReference>
<dbReference type="GO" id="GO:0009307">
    <property type="term" value="P:DNA restriction-modification system"/>
    <property type="evidence" value="ECO:0007669"/>
    <property type="project" value="UniProtKB-KW"/>
</dbReference>
<dbReference type="GO" id="GO:0032259">
    <property type="term" value="P:methylation"/>
    <property type="evidence" value="ECO:0007669"/>
    <property type="project" value="UniProtKB-KW"/>
</dbReference>
<evidence type="ECO:0000313" key="8">
    <source>
        <dbReference type="Proteomes" id="UP000477722"/>
    </source>
</evidence>
<dbReference type="InterPro" id="IPR029063">
    <property type="entry name" value="SAM-dependent_MTases_sf"/>
</dbReference>
<dbReference type="InterPro" id="IPR001525">
    <property type="entry name" value="C5_MeTfrase"/>
</dbReference>
<dbReference type="InterPro" id="IPR050390">
    <property type="entry name" value="C5-Methyltransferase"/>
</dbReference>
<proteinExistence type="inferred from homology"/>
<feature type="active site" evidence="6">
    <location>
        <position position="79"/>
    </location>
</feature>
<reference evidence="7 8" key="1">
    <citation type="submission" date="2020-02" db="EMBL/GenBank/DDBJ databases">
        <title>Whole-genome analyses of novel actinobacteria.</title>
        <authorList>
            <person name="Sahin N."/>
            <person name="Tatar D."/>
        </authorList>
    </citation>
    <scope>NUCLEOTIDE SEQUENCE [LARGE SCALE GENOMIC DNA]</scope>
    <source>
        <strain evidence="7 8">SB3404</strain>
    </source>
</reference>
<gene>
    <name evidence="7" type="ORF">G5C65_36560</name>
</gene>
<dbReference type="PANTHER" id="PTHR10629:SF52">
    <property type="entry name" value="DNA (CYTOSINE-5)-METHYLTRANSFERASE 1"/>
    <property type="match status" value="1"/>
</dbReference>
<dbReference type="EC" id="2.1.1.37" evidence="1"/>
<keyword evidence="3 6" id="KW-0808">Transferase</keyword>
<dbReference type="PRINTS" id="PR00105">
    <property type="entry name" value="C5METTRFRASE"/>
</dbReference>
<dbReference type="Gene3D" id="3.40.50.150">
    <property type="entry name" value="Vaccinia Virus protein VP39"/>
    <property type="match status" value="1"/>
</dbReference>
<keyword evidence="4 6" id="KW-0949">S-adenosyl-L-methionine</keyword>
<dbReference type="RefSeq" id="WP_165303345.1">
    <property type="nucleotide sequence ID" value="NZ_JAAKZZ010000875.1"/>
</dbReference>
<evidence type="ECO:0000256" key="5">
    <source>
        <dbReference type="ARBA" id="ARBA00022747"/>
    </source>
</evidence>
<protein>
    <recommendedName>
        <fullName evidence="1">DNA (cytosine-5-)-methyltransferase</fullName>
        <ecNumber evidence="1">2.1.1.37</ecNumber>
    </recommendedName>
</protein>
<dbReference type="Gene3D" id="3.90.120.10">
    <property type="entry name" value="DNA Methylase, subunit A, domain 2"/>
    <property type="match status" value="1"/>
</dbReference>
<name>A0A6G4XA69_9ACTN</name>
<comment type="caution">
    <text evidence="7">The sequence shown here is derived from an EMBL/GenBank/DDBJ whole genome shotgun (WGS) entry which is preliminary data.</text>
</comment>
<dbReference type="Pfam" id="PF00145">
    <property type="entry name" value="DNA_methylase"/>
    <property type="match status" value="1"/>
</dbReference>
<accession>A0A6G4XA69</accession>
<organism evidence="7 8">
    <name type="scientific">Streptomyces boncukensis</name>
    <dbReference type="NCBI Taxonomy" id="2711219"/>
    <lineage>
        <taxon>Bacteria</taxon>
        <taxon>Bacillati</taxon>
        <taxon>Actinomycetota</taxon>
        <taxon>Actinomycetes</taxon>
        <taxon>Kitasatosporales</taxon>
        <taxon>Streptomycetaceae</taxon>
        <taxon>Streptomyces</taxon>
    </lineage>
</organism>
<evidence type="ECO:0000256" key="3">
    <source>
        <dbReference type="ARBA" id="ARBA00022679"/>
    </source>
</evidence>
<evidence type="ECO:0000256" key="4">
    <source>
        <dbReference type="ARBA" id="ARBA00022691"/>
    </source>
</evidence>
<dbReference type="PANTHER" id="PTHR10629">
    <property type="entry name" value="CYTOSINE-SPECIFIC METHYLTRANSFERASE"/>
    <property type="match status" value="1"/>
</dbReference>
<evidence type="ECO:0000313" key="7">
    <source>
        <dbReference type="EMBL" id="NGO73737.1"/>
    </source>
</evidence>
<keyword evidence="8" id="KW-1185">Reference proteome</keyword>
<evidence type="ECO:0000256" key="1">
    <source>
        <dbReference type="ARBA" id="ARBA00011975"/>
    </source>
</evidence>
<dbReference type="Proteomes" id="UP000477722">
    <property type="component" value="Unassembled WGS sequence"/>
</dbReference>
<keyword evidence="5" id="KW-0680">Restriction system</keyword>
<feature type="non-terminal residue" evidence="7">
    <location>
        <position position="356"/>
    </location>
</feature>
<dbReference type="SUPFAM" id="SSF53335">
    <property type="entry name" value="S-adenosyl-L-methionine-dependent methyltransferases"/>
    <property type="match status" value="1"/>
</dbReference>
<comment type="similarity">
    <text evidence="6">Belongs to the class I-like SAM-binding methyltransferase superfamily. C5-methyltransferase family.</text>
</comment>